<gene>
    <name evidence="1" type="ORF">C0V70_05795</name>
</gene>
<name>A0A2K9NSA0_BACTC</name>
<dbReference type="EMBL" id="CP025704">
    <property type="protein sequence ID" value="AUN97634.1"/>
    <property type="molecule type" value="Genomic_DNA"/>
</dbReference>
<sequence length="157" mass="18237">MKYETFEAEFVKQNKQLRLIVGVAIFLMVMILFFIVTDKKYFVLKNSKLINDKPLLTWACEESFQSIANGKPEKELIDELILNELKKSPFKVNSDEVLSVLTLKENLCRIIVKGEGKVRSFIVSFKSSSNFAFYYKLTEINETELNQSEFNLTKDTK</sequence>
<dbReference type="AlphaFoldDB" id="A0A2K9NSA0"/>
<evidence type="ECO:0000313" key="2">
    <source>
        <dbReference type="Proteomes" id="UP000235584"/>
    </source>
</evidence>
<keyword evidence="2" id="KW-1185">Reference proteome</keyword>
<dbReference type="KEGG" id="bsto:C0V70_05795"/>
<dbReference type="Proteomes" id="UP000235584">
    <property type="component" value="Chromosome"/>
</dbReference>
<protein>
    <submittedName>
        <fullName evidence="1">Uncharacterized protein</fullName>
    </submittedName>
</protein>
<reference evidence="1 2" key="1">
    <citation type="submission" date="2018-01" db="EMBL/GenBank/DDBJ databases">
        <title>Complete genome sequence of Bacteriovorax stolpii DSM12778.</title>
        <authorList>
            <person name="Tang B."/>
            <person name="Chang J."/>
        </authorList>
    </citation>
    <scope>NUCLEOTIDE SEQUENCE [LARGE SCALE GENOMIC DNA]</scope>
    <source>
        <strain evidence="1 2">DSM 12778</strain>
    </source>
</reference>
<organism evidence="1 2">
    <name type="scientific">Bacteriovorax stolpii</name>
    <name type="common">Bdellovibrio stolpii</name>
    <dbReference type="NCBI Taxonomy" id="960"/>
    <lineage>
        <taxon>Bacteria</taxon>
        <taxon>Pseudomonadati</taxon>
        <taxon>Bdellovibrionota</taxon>
        <taxon>Bacteriovoracia</taxon>
        <taxon>Bacteriovoracales</taxon>
        <taxon>Bacteriovoracaceae</taxon>
        <taxon>Bacteriovorax</taxon>
    </lineage>
</organism>
<dbReference type="RefSeq" id="WP_102242929.1">
    <property type="nucleotide sequence ID" value="NZ_CP025704.1"/>
</dbReference>
<accession>A0A2K9NSA0</accession>
<evidence type="ECO:0000313" key="1">
    <source>
        <dbReference type="EMBL" id="AUN97634.1"/>
    </source>
</evidence>
<proteinExistence type="predicted"/>